<dbReference type="InterPro" id="IPR025332">
    <property type="entry name" value="DUF4238"/>
</dbReference>
<evidence type="ECO:0000313" key="1">
    <source>
        <dbReference type="EMBL" id="MDR5586107.1"/>
    </source>
</evidence>
<dbReference type="RefSeq" id="WP_309555860.1">
    <property type="nucleotide sequence ID" value="NZ_JAVJAN010000003.1"/>
</dbReference>
<gene>
    <name evidence="1" type="ORF">RGC78_01340</name>
</gene>
<organism evidence="1 2">
    <name type="scientific">Clostridium aquiflavi</name>
    <dbReference type="NCBI Taxonomy" id="3073603"/>
    <lineage>
        <taxon>Bacteria</taxon>
        <taxon>Bacillati</taxon>
        <taxon>Bacillota</taxon>
        <taxon>Clostridia</taxon>
        <taxon>Eubacteriales</taxon>
        <taxon>Clostridiaceae</taxon>
        <taxon>Clostridium</taxon>
    </lineage>
</organism>
<sequence length="347" mass="40777">MSTVKNQHYVPKFYLRNFSNNNKNIGMFRYKDKSYIPNASIKSVAYSKFLYGEDGELEHLLSKFESQWAEIMRKIIKLNFESLIELDILKLYDFILISKSRTKKVADETNFVLNYLKELIPEEGIHNSSCNMDRVDFEESMKIPNLIPITASLENNKYMFDLDAIILENKTNYDFITSDSPVIFYNQLYIWRNYKINYGLVASGLQIFIPLSPKKVLCFYDSEVYKCLNESNGVINLISKKQITEINKLTVYNSYDQLFFSCNSKENYISELARYKTLENLEEVVTNYKNNKDNGELIKIGKDSIHEKIKLDFFQINNKYKTIKLPNNCGGLRRTYVKALEFYKKTI</sequence>
<dbReference type="Proteomes" id="UP001256646">
    <property type="component" value="Unassembled WGS sequence"/>
</dbReference>
<name>A0ABU1ECJ9_9CLOT</name>
<dbReference type="Pfam" id="PF14022">
    <property type="entry name" value="DUF4238"/>
    <property type="match status" value="1"/>
</dbReference>
<dbReference type="EMBL" id="JAVJAN010000003">
    <property type="protein sequence ID" value="MDR5586107.1"/>
    <property type="molecule type" value="Genomic_DNA"/>
</dbReference>
<protein>
    <submittedName>
        <fullName evidence="1">DUF4238 domain-containing protein</fullName>
    </submittedName>
</protein>
<keyword evidence="2" id="KW-1185">Reference proteome</keyword>
<proteinExistence type="predicted"/>
<accession>A0ABU1ECJ9</accession>
<evidence type="ECO:0000313" key="2">
    <source>
        <dbReference type="Proteomes" id="UP001256646"/>
    </source>
</evidence>
<comment type="caution">
    <text evidence="1">The sequence shown here is derived from an EMBL/GenBank/DDBJ whole genome shotgun (WGS) entry which is preliminary data.</text>
</comment>
<reference evidence="1 2" key="1">
    <citation type="submission" date="2023-09" db="EMBL/GenBank/DDBJ databases">
        <authorList>
            <person name="Zhai L."/>
        </authorList>
    </citation>
    <scope>NUCLEOTIDE SEQUENCE [LARGE SCALE GENOMIC DNA]</scope>
    <source>
        <strain evidence="1 2">5 N-1</strain>
    </source>
</reference>